<name>A0A1L9PU13_ASPVE</name>
<gene>
    <name evidence="2" type="ORF">ASPVEDRAFT_829076</name>
</gene>
<dbReference type="VEuPathDB" id="FungiDB:ASPVEDRAFT_829076"/>
<organism evidence="2 3">
    <name type="scientific">Aspergillus versicolor CBS 583.65</name>
    <dbReference type="NCBI Taxonomy" id="1036611"/>
    <lineage>
        <taxon>Eukaryota</taxon>
        <taxon>Fungi</taxon>
        <taxon>Dikarya</taxon>
        <taxon>Ascomycota</taxon>
        <taxon>Pezizomycotina</taxon>
        <taxon>Eurotiomycetes</taxon>
        <taxon>Eurotiomycetidae</taxon>
        <taxon>Eurotiales</taxon>
        <taxon>Aspergillaceae</taxon>
        <taxon>Aspergillus</taxon>
        <taxon>Aspergillus subgen. Nidulantes</taxon>
    </lineage>
</organism>
<dbReference type="GeneID" id="63732795"/>
<sequence>MSFTALRLLRASRAIGINSARRTYTTEGGPPPPQRSNNSTWYSFVLTEFTELTLTTTRMIITAALGIPAAYYLLQGNSSRGKAPSEVDQPATRKAPAGGASMSSKQEGLDNADSSNPYINEPGKSVKGEGETESAKLKGTVSPKRPAQ</sequence>
<dbReference type="RefSeq" id="XP_040670780.1">
    <property type="nucleotide sequence ID" value="XM_040817284.1"/>
</dbReference>
<evidence type="ECO:0000313" key="2">
    <source>
        <dbReference type="EMBL" id="OJJ05018.1"/>
    </source>
</evidence>
<accession>A0A1L9PU13</accession>
<proteinExistence type="predicted"/>
<feature type="region of interest" description="Disordered" evidence="1">
    <location>
        <begin position="78"/>
        <end position="148"/>
    </location>
</feature>
<evidence type="ECO:0000313" key="3">
    <source>
        <dbReference type="Proteomes" id="UP000184073"/>
    </source>
</evidence>
<evidence type="ECO:0000256" key="1">
    <source>
        <dbReference type="SAM" id="MobiDB-lite"/>
    </source>
</evidence>
<feature type="region of interest" description="Disordered" evidence="1">
    <location>
        <begin position="20"/>
        <end position="39"/>
    </location>
</feature>
<dbReference type="STRING" id="1036611.A0A1L9PU13"/>
<protein>
    <submittedName>
        <fullName evidence="2">Uncharacterized protein</fullName>
    </submittedName>
</protein>
<dbReference type="EMBL" id="KV878132">
    <property type="protein sequence ID" value="OJJ05018.1"/>
    <property type="molecule type" value="Genomic_DNA"/>
</dbReference>
<dbReference type="OrthoDB" id="4590707at2759"/>
<dbReference type="Proteomes" id="UP000184073">
    <property type="component" value="Unassembled WGS sequence"/>
</dbReference>
<reference evidence="3" key="1">
    <citation type="journal article" date="2017" name="Genome Biol.">
        <title>Comparative genomics reveals high biological diversity and specific adaptations in the industrially and medically important fungal genus Aspergillus.</title>
        <authorList>
            <person name="de Vries R.P."/>
            <person name="Riley R."/>
            <person name="Wiebenga A."/>
            <person name="Aguilar-Osorio G."/>
            <person name="Amillis S."/>
            <person name="Uchima C.A."/>
            <person name="Anderluh G."/>
            <person name="Asadollahi M."/>
            <person name="Askin M."/>
            <person name="Barry K."/>
            <person name="Battaglia E."/>
            <person name="Bayram O."/>
            <person name="Benocci T."/>
            <person name="Braus-Stromeyer S.A."/>
            <person name="Caldana C."/>
            <person name="Canovas D."/>
            <person name="Cerqueira G.C."/>
            <person name="Chen F."/>
            <person name="Chen W."/>
            <person name="Choi C."/>
            <person name="Clum A."/>
            <person name="Dos Santos R.A."/>
            <person name="Damasio A.R."/>
            <person name="Diallinas G."/>
            <person name="Emri T."/>
            <person name="Fekete E."/>
            <person name="Flipphi M."/>
            <person name="Freyberg S."/>
            <person name="Gallo A."/>
            <person name="Gournas C."/>
            <person name="Habgood R."/>
            <person name="Hainaut M."/>
            <person name="Harispe M.L."/>
            <person name="Henrissat B."/>
            <person name="Hilden K.S."/>
            <person name="Hope R."/>
            <person name="Hossain A."/>
            <person name="Karabika E."/>
            <person name="Karaffa L."/>
            <person name="Karanyi Z."/>
            <person name="Krasevec N."/>
            <person name="Kuo A."/>
            <person name="Kusch H."/>
            <person name="LaButti K."/>
            <person name="Lagendijk E.L."/>
            <person name="Lapidus A."/>
            <person name="Levasseur A."/>
            <person name="Lindquist E."/>
            <person name="Lipzen A."/>
            <person name="Logrieco A.F."/>
            <person name="MacCabe A."/>
            <person name="Maekelae M.R."/>
            <person name="Malavazi I."/>
            <person name="Melin P."/>
            <person name="Meyer V."/>
            <person name="Mielnichuk N."/>
            <person name="Miskei M."/>
            <person name="Molnar A.P."/>
            <person name="Mule G."/>
            <person name="Ngan C.Y."/>
            <person name="Orejas M."/>
            <person name="Orosz E."/>
            <person name="Ouedraogo J.P."/>
            <person name="Overkamp K.M."/>
            <person name="Park H.-S."/>
            <person name="Perrone G."/>
            <person name="Piumi F."/>
            <person name="Punt P.J."/>
            <person name="Ram A.F."/>
            <person name="Ramon A."/>
            <person name="Rauscher S."/>
            <person name="Record E."/>
            <person name="Riano-Pachon D.M."/>
            <person name="Robert V."/>
            <person name="Roehrig J."/>
            <person name="Ruller R."/>
            <person name="Salamov A."/>
            <person name="Salih N.S."/>
            <person name="Samson R.A."/>
            <person name="Sandor E."/>
            <person name="Sanguinetti M."/>
            <person name="Schuetze T."/>
            <person name="Sepcic K."/>
            <person name="Shelest E."/>
            <person name="Sherlock G."/>
            <person name="Sophianopoulou V."/>
            <person name="Squina F.M."/>
            <person name="Sun H."/>
            <person name="Susca A."/>
            <person name="Todd R.B."/>
            <person name="Tsang A."/>
            <person name="Unkles S.E."/>
            <person name="van de Wiele N."/>
            <person name="van Rossen-Uffink D."/>
            <person name="Oliveira J.V."/>
            <person name="Vesth T.C."/>
            <person name="Visser J."/>
            <person name="Yu J.-H."/>
            <person name="Zhou M."/>
            <person name="Andersen M.R."/>
            <person name="Archer D.B."/>
            <person name="Baker S.E."/>
            <person name="Benoit I."/>
            <person name="Brakhage A.A."/>
            <person name="Braus G.H."/>
            <person name="Fischer R."/>
            <person name="Frisvad J.C."/>
            <person name="Goldman G.H."/>
            <person name="Houbraken J."/>
            <person name="Oakley B."/>
            <person name="Pocsi I."/>
            <person name="Scazzocchio C."/>
            <person name="Seiboth B."/>
            <person name="vanKuyk P.A."/>
            <person name="Wortman J."/>
            <person name="Dyer P.S."/>
            <person name="Grigoriev I.V."/>
        </authorList>
    </citation>
    <scope>NUCLEOTIDE SEQUENCE [LARGE SCALE GENOMIC DNA]</scope>
    <source>
        <strain evidence="3">CBS 583.65</strain>
    </source>
</reference>
<keyword evidence="3" id="KW-1185">Reference proteome</keyword>
<dbReference type="AlphaFoldDB" id="A0A1L9PU13"/>
<feature type="compositionally biased region" description="Basic and acidic residues" evidence="1">
    <location>
        <begin position="124"/>
        <end position="136"/>
    </location>
</feature>
<feature type="compositionally biased region" description="Polar residues" evidence="1">
    <location>
        <begin position="101"/>
        <end position="118"/>
    </location>
</feature>